<proteinExistence type="predicted"/>
<reference evidence="1" key="1">
    <citation type="journal article" date="2014" name="PLoS ONE">
        <title>Transcriptome-Based Identification of ABC Transporters in the Western Tarnished Plant Bug Lygus hesperus.</title>
        <authorList>
            <person name="Hull J.J."/>
            <person name="Chaney K."/>
            <person name="Geib S.M."/>
            <person name="Fabrick J.A."/>
            <person name="Brent C.S."/>
            <person name="Walsh D."/>
            <person name="Lavine L.C."/>
        </authorList>
    </citation>
    <scope>NUCLEOTIDE SEQUENCE</scope>
</reference>
<accession>A0A0A9W4Y0</accession>
<dbReference type="Gene3D" id="1.25.40.10">
    <property type="entry name" value="Tetratricopeptide repeat domain"/>
    <property type="match status" value="1"/>
</dbReference>
<organism evidence="1">
    <name type="scientific">Lygus hesperus</name>
    <name type="common">Western plant bug</name>
    <dbReference type="NCBI Taxonomy" id="30085"/>
    <lineage>
        <taxon>Eukaryota</taxon>
        <taxon>Metazoa</taxon>
        <taxon>Ecdysozoa</taxon>
        <taxon>Arthropoda</taxon>
        <taxon>Hexapoda</taxon>
        <taxon>Insecta</taxon>
        <taxon>Pterygota</taxon>
        <taxon>Neoptera</taxon>
        <taxon>Paraneoptera</taxon>
        <taxon>Hemiptera</taxon>
        <taxon>Heteroptera</taxon>
        <taxon>Panheteroptera</taxon>
        <taxon>Cimicomorpha</taxon>
        <taxon>Miridae</taxon>
        <taxon>Mirini</taxon>
        <taxon>Lygus</taxon>
    </lineage>
</organism>
<evidence type="ECO:0008006" key="2">
    <source>
        <dbReference type="Google" id="ProtNLM"/>
    </source>
</evidence>
<sequence length="109" mass="12194">MACAKEEMGEYIEMKTLLLESLAVHEQKFTAKHAKVGRVLLQLTRAHGYCNEPEAQLRTAERALGIIQGHCGPTHLQTTNAMMAVADAYGANRDVHRQLQLAQHVMERL</sequence>
<dbReference type="AlphaFoldDB" id="A0A0A9W4Y0"/>
<dbReference type="EMBL" id="GBHO01040112">
    <property type="protein sequence ID" value="JAG03492.1"/>
    <property type="molecule type" value="Transcribed_RNA"/>
</dbReference>
<protein>
    <recommendedName>
        <fullName evidence="2">Kinesin light chain</fullName>
    </recommendedName>
</protein>
<evidence type="ECO:0000313" key="1">
    <source>
        <dbReference type="EMBL" id="JAG03492.1"/>
    </source>
</evidence>
<gene>
    <name evidence="1" type="ORF">CM83_9702</name>
</gene>
<dbReference type="InterPro" id="IPR011990">
    <property type="entry name" value="TPR-like_helical_dom_sf"/>
</dbReference>
<name>A0A0A9W4Y0_LYGHE</name>
<reference evidence="1" key="2">
    <citation type="submission" date="2014-07" db="EMBL/GenBank/DDBJ databases">
        <authorList>
            <person name="Hull J."/>
        </authorList>
    </citation>
    <scope>NUCLEOTIDE SEQUENCE</scope>
</reference>